<dbReference type="Gene3D" id="3.55.50.10">
    <property type="entry name" value="Baseplate protein-like domains"/>
    <property type="match status" value="1"/>
</dbReference>
<dbReference type="NCBIfam" id="TIGR01646">
    <property type="entry name" value="vgr_GE"/>
    <property type="match status" value="1"/>
</dbReference>
<dbReference type="KEGG" id="nzo:SAMEA4504057_0204"/>
<accession>A0AB38DNZ7</accession>
<dbReference type="InterPro" id="IPR018769">
    <property type="entry name" value="VgrG2_DUF2345"/>
</dbReference>
<dbReference type="EMBL" id="LT906434">
    <property type="protein sequence ID" value="SNU78728.1"/>
    <property type="molecule type" value="Genomic_DNA"/>
</dbReference>
<dbReference type="InterPro" id="IPR028244">
    <property type="entry name" value="T6SS_Rhs_Vgr_dom"/>
</dbReference>
<dbReference type="SUPFAM" id="SSF69255">
    <property type="entry name" value="gp5 N-terminal domain-like"/>
    <property type="match status" value="1"/>
</dbReference>
<dbReference type="InterPro" id="IPR006531">
    <property type="entry name" value="Gp5/Vgr_OB"/>
</dbReference>
<protein>
    <submittedName>
        <fullName evidence="6">Uncharacterized protein conserved in bacteria</fullName>
    </submittedName>
</protein>
<sequence>MQTQSYHLSFSRFSPSLSVVSFTATEALNTAYRLDIELTSVDADLPLSSYINQAAKFTVTPVSSDVLGLIEGMIAPQALKEWSGIITSCEKLSVSADETRYRMVLEPRIAALKHHRTSRLFQNQNVPDIISSLLKHHGFSGVDFRFNTSREYGVREYVTQYQESDFAFLNRLCEEEGIWYAFEQNAQYGDVAVFGDDAAHYFRSHTSPYPYRPHGGLESVGEEAVFALQVKHNPILESIRVGDYNYRDADTDLSSAVTAKGTETDSSVLLGSDSHWGLHQKTPEEAQLQTALLQQLDHSRRIVASGSGNITALRPGLVFQTAPSFSEAPNGWLAVSLTHSGSRDQAYSHTFTAIPADSIFRPERITPLPKIQGSLPARVTSPGNYTYAYIDNMGRYRVKLPFDLDEWSPGGESRPIRLAKPYAGPDYGQHFPLHEGTEVMLSFVQGNPDRPYISGVMHDSSHPDHVPADWNTRNVIRTWANNKLRMEDKQGQEHIKLATEYGKTQLNLGHIVDGQRQKRGDNGEGFELRTDSWGSLRAGKGLFISADAQNQAAGQVLDMDAAIAQMEQALSLAKSLNKAAHTAKNEATEAEEQAGRLNDSLKQLQRSGIIQSAPDGIATATPQSQLHTAGQHIHHISGGDTDISAGSNFTAHAVGSVNLFAQSNGAKLQANQGKVEIQAQNDEMQINALKDATITSSAGKVTVAAKDEILLTSGGAYIKIKDGNIELGCPKMVWVKCAGFQVMGPATMNYTHPEWPKTIPTRTLALNIARSAHGKQAFEGMPFKLYADGREIKRGVIDKSGNIAIEHQIPTQQYKLELANGEIYKMSLIDEYQENTKKSKLINQGFYFPKGMDTASAAEAAQHYADLVAGKLKGKNNGTSD</sequence>
<dbReference type="NCBIfam" id="TIGR03361">
    <property type="entry name" value="VI_Rhs_Vgr"/>
    <property type="match status" value="1"/>
</dbReference>
<organism evidence="6 7">
    <name type="scientific">Neisseria zoodegmatis</name>
    <dbReference type="NCBI Taxonomy" id="326523"/>
    <lineage>
        <taxon>Bacteria</taxon>
        <taxon>Pseudomonadati</taxon>
        <taxon>Pseudomonadota</taxon>
        <taxon>Betaproteobacteria</taxon>
        <taxon>Neisseriales</taxon>
        <taxon>Neisseriaceae</taxon>
        <taxon>Neisseria</taxon>
    </lineage>
</organism>
<evidence type="ECO:0000259" key="3">
    <source>
        <dbReference type="Pfam" id="PF04717"/>
    </source>
</evidence>
<evidence type="ECO:0000256" key="1">
    <source>
        <dbReference type="ARBA" id="ARBA00005558"/>
    </source>
</evidence>
<comment type="similarity">
    <text evidence="1">Belongs to the VgrG protein family.</text>
</comment>
<dbReference type="InterPro" id="IPR017847">
    <property type="entry name" value="T6SS_RhsGE_Vgr_subset"/>
</dbReference>
<proteinExistence type="inferred from homology"/>
<dbReference type="SUPFAM" id="SSF69279">
    <property type="entry name" value="Phage tail proteins"/>
    <property type="match status" value="2"/>
</dbReference>
<reference evidence="6 7" key="1">
    <citation type="submission" date="2017-06" db="EMBL/GenBank/DDBJ databases">
        <authorList>
            <consortium name="Pathogen Informatics"/>
        </authorList>
    </citation>
    <scope>NUCLEOTIDE SEQUENCE [LARGE SCALE GENOMIC DNA]</scope>
    <source>
        <strain evidence="6 7">NCTC12230</strain>
    </source>
</reference>
<feature type="domain" description="DUF2345" evidence="4">
    <location>
        <begin position="599"/>
        <end position="746"/>
    </location>
</feature>
<evidence type="ECO:0000313" key="7">
    <source>
        <dbReference type="Proteomes" id="UP000215033"/>
    </source>
</evidence>
<evidence type="ECO:0000259" key="5">
    <source>
        <dbReference type="Pfam" id="PF13296"/>
    </source>
</evidence>
<dbReference type="Gene3D" id="4.10.220.110">
    <property type="match status" value="1"/>
</dbReference>
<dbReference type="Pfam" id="PF04717">
    <property type="entry name" value="Phage_base_V"/>
    <property type="match status" value="1"/>
</dbReference>
<keyword evidence="2" id="KW-0175">Coiled coil</keyword>
<dbReference type="InterPro" id="IPR006533">
    <property type="entry name" value="T6SS_Vgr_RhsGE"/>
</dbReference>
<dbReference type="Pfam" id="PF13296">
    <property type="entry name" value="T6SS_Vgr"/>
    <property type="match status" value="1"/>
</dbReference>
<dbReference type="AlphaFoldDB" id="A0AB38DNZ7"/>
<name>A0AB38DNZ7_9NEIS</name>
<dbReference type="Pfam" id="PF05954">
    <property type="entry name" value="Phage_GPD"/>
    <property type="match status" value="1"/>
</dbReference>
<feature type="coiled-coil region" evidence="2">
    <location>
        <begin position="559"/>
        <end position="607"/>
    </location>
</feature>
<evidence type="ECO:0000256" key="2">
    <source>
        <dbReference type="SAM" id="Coils"/>
    </source>
</evidence>
<dbReference type="RefSeq" id="WP_095197810.1">
    <property type="nucleotide sequence ID" value="NZ_LT906434.1"/>
</dbReference>
<dbReference type="Gene3D" id="2.40.50.230">
    <property type="entry name" value="Gp5 N-terminal domain"/>
    <property type="match status" value="1"/>
</dbReference>
<dbReference type="InterPro" id="IPR037026">
    <property type="entry name" value="Vgr_OB-fold_dom_sf"/>
</dbReference>
<dbReference type="Proteomes" id="UP000215033">
    <property type="component" value="Chromosome 1"/>
</dbReference>
<dbReference type="Gene3D" id="2.30.110.50">
    <property type="match status" value="1"/>
</dbReference>
<feature type="domain" description="Putative type VI secretion system Rhs element associated Vgr" evidence="5">
    <location>
        <begin position="478"/>
        <end position="580"/>
    </location>
</feature>
<evidence type="ECO:0000313" key="6">
    <source>
        <dbReference type="EMBL" id="SNU78728.1"/>
    </source>
</evidence>
<evidence type="ECO:0000259" key="4">
    <source>
        <dbReference type="Pfam" id="PF10106"/>
    </source>
</evidence>
<gene>
    <name evidence="6" type="ORF">SAMEA4504057_00204</name>
</gene>
<feature type="domain" description="Gp5/Type VI secretion system Vgr protein OB-fold" evidence="3">
    <location>
        <begin position="391"/>
        <end position="458"/>
    </location>
</feature>
<dbReference type="Pfam" id="PF10106">
    <property type="entry name" value="DUF2345"/>
    <property type="match status" value="1"/>
</dbReference>